<name>A0AAW9D0R9_BURTH</name>
<sequence length="65" mass="7223">MNDPRGPRGFGEDQAAKLPEQLVELQCFKRLPISVQAKRFSSRKLHVVANAFFGGNGIFCGDIFI</sequence>
<dbReference type="AlphaFoldDB" id="A0AAW9D0R9"/>
<dbReference type="Proteomes" id="UP001272137">
    <property type="component" value="Unassembled WGS sequence"/>
</dbReference>
<organism evidence="1 2">
    <name type="scientific">Burkholderia thailandensis</name>
    <dbReference type="NCBI Taxonomy" id="57975"/>
    <lineage>
        <taxon>Bacteria</taxon>
        <taxon>Pseudomonadati</taxon>
        <taxon>Pseudomonadota</taxon>
        <taxon>Betaproteobacteria</taxon>
        <taxon>Burkholderiales</taxon>
        <taxon>Burkholderiaceae</taxon>
        <taxon>Burkholderia</taxon>
        <taxon>pseudomallei group</taxon>
    </lineage>
</organism>
<evidence type="ECO:0000313" key="1">
    <source>
        <dbReference type="EMBL" id="MDW9255511.1"/>
    </source>
</evidence>
<comment type="caution">
    <text evidence="1">The sequence shown here is derived from an EMBL/GenBank/DDBJ whole genome shotgun (WGS) entry which is preliminary data.</text>
</comment>
<reference evidence="1" key="1">
    <citation type="submission" date="2018-08" db="EMBL/GenBank/DDBJ databases">
        <title>Identification of Burkholderia cepacia strains that express a Burkholderia pseudomallei-like capsular polysaccharide.</title>
        <authorList>
            <person name="Burtnick M.N."/>
            <person name="Vongsouvath M."/>
            <person name="Newton P."/>
            <person name="Wuthiekanun V."/>
            <person name="Limmathurotsakul D."/>
            <person name="Brett P.J."/>
            <person name="Chantratita N."/>
            <person name="Dance D.A."/>
        </authorList>
    </citation>
    <scope>NUCLEOTIDE SEQUENCE</scope>
    <source>
        <strain evidence="1">SBXCC001</strain>
    </source>
</reference>
<dbReference type="EMBL" id="QXCT01000002">
    <property type="protein sequence ID" value="MDW9255511.1"/>
    <property type="molecule type" value="Genomic_DNA"/>
</dbReference>
<evidence type="ECO:0000313" key="2">
    <source>
        <dbReference type="Proteomes" id="UP001272137"/>
    </source>
</evidence>
<protein>
    <submittedName>
        <fullName evidence="1">Uncharacterized protein</fullName>
    </submittedName>
</protein>
<proteinExistence type="predicted"/>
<accession>A0AAW9D0R9</accession>
<gene>
    <name evidence="1" type="ORF">C7S16_0286</name>
</gene>